<dbReference type="InterPro" id="IPR036380">
    <property type="entry name" value="Isochorismatase-like_sf"/>
</dbReference>
<dbReference type="InterPro" id="IPR000868">
    <property type="entry name" value="Isochorismatase-like_dom"/>
</dbReference>
<keyword evidence="4" id="KW-1185">Reference proteome</keyword>
<reference evidence="3 4" key="1">
    <citation type="submission" date="2023-07" db="EMBL/GenBank/DDBJ databases">
        <title>Genomic Encyclopedia of Type Strains, Phase IV (KMG-IV): sequencing the most valuable type-strain genomes for metagenomic binning, comparative biology and taxonomic classification.</title>
        <authorList>
            <person name="Goeker M."/>
        </authorList>
    </citation>
    <scope>NUCLEOTIDE SEQUENCE [LARGE SCALE GENOMIC DNA]</scope>
    <source>
        <strain evidence="3 4">DSM 19619</strain>
    </source>
</reference>
<evidence type="ECO:0000313" key="4">
    <source>
        <dbReference type="Proteomes" id="UP001242480"/>
    </source>
</evidence>
<protein>
    <submittedName>
        <fullName evidence="3">Nicotinamidase-related amidase</fullName>
    </submittedName>
</protein>
<proteinExistence type="predicted"/>
<evidence type="ECO:0000259" key="2">
    <source>
        <dbReference type="Pfam" id="PF00857"/>
    </source>
</evidence>
<accession>A0ABU0J2C5</accession>
<dbReference type="CDD" id="cd00431">
    <property type="entry name" value="cysteine_hydrolases"/>
    <property type="match status" value="1"/>
</dbReference>
<dbReference type="PANTHER" id="PTHR43540:SF9">
    <property type="entry name" value="FAMILY HYDROLASE, PUTATIVE (AFU_ORTHOLOGUE AFUA_2G08700)-RELATED"/>
    <property type="match status" value="1"/>
</dbReference>
<keyword evidence="1" id="KW-0378">Hydrolase</keyword>
<evidence type="ECO:0000313" key="3">
    <source>
        <dbReference type="EMBL" id="MDQ0467474.1"/>
    </source>
</evidence>
<dbReference type="SUPFAM" id="SSF52499">
    <property type="entry name" value="Isochorismatase-like hydrolases"/>
    <property type="match status" value="1"/>
</dbReference>
<dbReference type="RefSeq" id="WP_307267118.1">
    <property type="nucleotide sequence ID" value="NZ_JAUSVX010000001.1"/>
</dbReference>
<dbReference type="PANTHER" id="PTHR43540">
    <property type="entry name" value="PEROXYUREIDOACRYLATE/UREIDOACRYLATE AMIDOHYDROLASE-RELATED"/>
    <property type="match status" value="1"/>
</dbReference>
<evidence type="ECO:0000256" key="1">
    <source>
        <dbReference type="ARBA" id="ARBA00022801"/>
    </source>
</evidence>
<gene>
    <name evidence="3" type="ORF">QO011_000469</name>
</gene>
<dbReference type="InterPro" id="IPR050272">
    <property type="entry name" value="Isochorismatase-like_hydrls"/>
</dbReference>
<comment type="caution">
    <text evidence="3">The sequence shown here is derived from an EMBL/GenBank/DDBJ whole genome shotgun (WGS) entry which is preliminary data.</text>
</comment>
<dbReference type="Pfam" id="PF00857">
    <property type="entry name" value="Isochorismatase"/>
    <property type="match status" value="1"/>
</dbReference>
<dbReference type="Gene3D" id="3.40.50.850">
    <property type="entry name" value="Isochorismatase-like"/>
    <property type="match status" value="1"/>
</dbReference>
<feature type="domain" description="Isochorismatase-like" evidence="2">
    <location>
        <begin position="25"/>
        <end position="211"/>
    </location>
</feature>
<sequence>MRAAGRRRADAVWPVGAPARPGAVAFLVIDMQVDFCARGGWVDQLGEDVSNTAAVIPPLARALDAARQAGLTIVHTREGHAPDLSDLPANKQWRTRVHGLGIGDRGRSGRILVRGEPGWQIVPELAPRPGEMVIDKPGKSSFHATNLEARLRGLGVTHLAVAGVTSDCCVQSTFRDGFELGFEAVVLEDCTAAVETRNHEATMAILKAYGGRWGRVVRAARFFQALEAGHG</sequence>
<organism evidence="3 4">
    <name type="scientific">Labrys wisconsinensis</name>
    <dbReference type="NCBI Taxonomy" id="425677"/>
    <lineage>
        <taxon>Bacteria</taxon>
        <taxon>Pseudomonadati</taxon>
        <taxon>Pseudomonadota</taxon>
        <taxon>Alphaproteobacteria</taxon>
        <taxon>Hyphomicrobiales</taxon>
        <taxon>Xanthobacteraceae</taxon>
        <taxon>Labrys</taxon>
    </lineage>
</organism>
<dbReference type="Proteomes" id="UP001242480">
    <property type="component" value="Unassembled WGS sequence"/>
</dbReference>
<dbReference type="EMBL" id="JAUSVX010000001">
    <property type="protein sequence ID" value="MDQ0467474.1"/>
    <property type="molecule type" value="Genomic_DNA"/>
</dbReference>
<name>A0ABU0J2C5_9HYPH</name>